<feature type="region of interest" description="Disordered" evidence="1">
    <location>
        <begin position="1"/>
        <end position="37"/>
    </location>
</feature>
<dbReference type="EMBL" id="RCZE01000020">
    <property type="protein sequence ID" value="TPG66818.1"/>
    <property type="molecule type" value="Genomic_DNA"/>
</dbReference>
<organism evidence="2 3">
    <name type="scientific">Pseudomonas arsenicoxydans</name>
    <dbReference type="NCBI Taxonomy" id="702115"/>
    <lineage>
        <taxon>Bacteria</taxon>
        <taxon>Pseudomonadati</taxon>
        <taxon>Pseudomonadota</taxon>
        <taxon>Gammaproteobacteria</taxon>
        <taxon>Pseudomonadales</taxon>
        <taxon>Pseudomonadaceae</taxon>
        <taxon>Pseudomonas</taxon>
    </lineage>
</organism>
<dbReference type="Proteomes" id="UP000317933">
    <property type="component" value="Unassembled WGS sequence"/>
</dbReference>
<comment type="caution">
    <text evidence="2">The sequence shown here is derived from an EMBL/GenBank/DDBJ whole genome shotgun (WGS) entry which is preliminary data.</text>
</comment>
<gene>
    <name evidence="2" type="ORF">EAH78_30045</name>
</gene>
<protein>
    <submittedName>
        <fullName evidence="2">Uncharacterized protein</fullName>
    </submittedName>
</protein>
<evidence type="ECO:0000313" key="3">
    <source>
        <dbReference type="Proteomes" id="UP000317933"/>
    </source>
</evidence>
<evidence type="ECO:0000256" key="1">
    <source>
        <dbReference type="SAM" id="MobiDB-lite"/>
    </source>
</evidence>
<proteinExistence type="predicted"/>
<evidence type="ECO:0000313" key="2">
    <source>
        <dbReference type="EMBL" id="TPG66818.1"/>
    </source>
</evidence>
<sequence length="61" mass="6780">MVSSTLSGGALSAPRSSFHDWKRRERRKDKAKTGEKAELTSVNEHFEPVFNAVFPSAAVFI</sequence>
<name>A0A502H028_9PSED</name>
<dbReference type="AlphaFoldDB" id="A0A502H028"/>
<reference evidence="2 3" key="1">
    <citation type="journal article" date="2019" name="Environ. Microbiol.">
        <title>Species interactions and distinct microbial communities in high Arctic permafrost affected cryosols are associated with the CH4 and CO2 gas fluxes.</title>
        <authorList>
            <person name="Altshuler I."/>
            <person name="Hamel J."/>
            <person name="Turney S."/>
            <person name="Magnuson E."/>
            <person name="Levesque R."/>
            <person name="Greer C."/>
            <person name="Whyte L.G."/>
        </authorList>
    </citation>
    <scope>NUCLEOTIDE SEQUENCE [LARGE SCALE GENOMIC DNA]</scope>
    <source>
        <strain evidence="2 3">E3</strain>
    </source>
</reference>
<accession>A0A502H028</accession>